<dbReference type="Proteomes" id="UP000618579">
    <property type="component" value="Unassembled WGS sequence"/>
</dbReference>
<dbReference type="Gene3D" id="2.60.120.260">
    <property type="entry name" value="Galactose-binding domain-like"/>
    <property type="match status" value="1"/>
</dbReference>
<dbReference type="SMART" id="SM00939">
    <property type="entry name" value="PepX_C"/>
    <property type="match status" value="1"/>
</dbReference>
<evidence type="ECO:0000313" key="4">
    <source>
        <dbReference type="Proteomes" id="UP000618579"/>
    </source>
</evidence>
<reference evidence="3 4" key="1">
    <citation type="submission" date="2019-10" db="EMBL/GenBank/DDBJ databases">
        <title>Description of Paenibacillus pedi sp. nov.</title>
        <authorList>
            <person name="Carlier A."/>
            <person name="Qi S."/>
        </authorList>
    </citation>
    <scope>NUCLEOTIDE SEQUENCE [LARGE SCALE GENOMIC DNA]</scope>
    <source>
        <strain evidence="3 4">LMG 31457</strain>
    </source>
</reference>
<protein>
    <submittedName>
        <fullName evidence="3">CocE/NonD family hydrolase</fullName>
    </submittedName>
</protein>
<gene>
    <name evidence="3" type="ORF">GC097_14765</name>
</gene>
<dbReference type="SUPFAM" id="SSF53474">
    <property type="entry name" value="alpha/beta-Hydrolases"/>
    <property type="match status" value="1"/>
</dbReference>
<keyword evidence="4" id="KW-1185">Reference proteome</keyword>
<dbReference type="EMBL" id="WHNZ01000030">
    <property type="protein sequence ID" value="NOV01276.1"/>
    <property type="molecule type" value="Genomic_DNA"/>
</dbReference>
<organism evidence="3 4">
    <name type="scientific">Paenibacillus planticolens</name>
    <dbReference type="NCBI Taxonomy" id="2654976"/>
    <lineage>
        <taxon>Bacteria</taxon>
        <taxon>Bacillati</taxon>
        <taxon>Bacillota</taxon>
        <taxon>Bacilli</taxon>
        <taxon>Bacillales</taxon>
        <taxon>Paenibacillaceae</taxon>
        <taxon>Paenibacillus</taxon>
    </lineage>
</organism>
<dbReference type="InterPro" id="IPR000383">
    <property type="entry name" value="Xaa-Pro-like_dom"/>
</dbReference>
<dbReference type="InterPro" id="IPR008979">
    <property type="entry name" value="Galactose-bd-like_sf"/>
</dbReference>
<dbReference type="InterPro" id="IPR029058">
    <property type="entry name" value="AB_hydrolase_fold"/>
</dbReference>
<dbReference type="GO" id="GO:0016787">
    <property type="term" value="F:hydrolase activity"/>
    <property type="evidence" value="ECO:0007669"/>
    <property type="project" value="UniProtKB-KW"/>
</dbReference>
<evidence type="ECO:0000259" key="2">
    <source>
        <dbReference type="SMART" id="SM00939"/>
    </source>
</evidence>
<comment type="caution">
    <text evidence="3">The sequence shown here is derived from an EMBL/GenBank/DDBJ whole genome shotgun (WGS) entry which is preliminary data.</text>
</comment>
<dbReference type="RefSeq" id="WP_171684104.1">
    <property type="nucleotide sequence ID" value="NZ_WHNZ01000030.1"/>
</dbReference>
<dbReference type="InterPro" id="IPR013736">
    <property type="entry name" value="Xaa-Pro_dipept_C"/>
</dbReference>
<evidence type="ECO:0000256" key="1">
    <source>
        <dbReference type="ARBA" id="ARBA00022801"/>
    </source>
</evidence>
<dbReference type="Gene3D" id="1.10.3020.10">
    <property type="entry name" value="alpha-amino acid ester hydrolase ( Helical cap domain)"/>
    <property type="match status" value="1"/>
</dbReference>
<dbReference type="InterPro" id="IPR005674">
    <property type="entry name" value="CocE/Ser_esterase"/>
</dbReference>
<accession>A0ABX1ZMG8</accession>
<dbReference type="NCBIfam" id="TIGR00976">
    <property type="entry name" value="CocE_NonD"/>
    <property type="match status" value="1"/>
</dbReference>
<keyword evidence="1 3" id="KW-0378">Hydrolase</keyword>
<sequence>MSETTEHLMPEPTHEVGEYHKVMVPMRDNIRLATHVWLPEGKGPWPVLLMRNPYVNSSDVYDPSFVLFARYGYAVVLQECRGRGSSEGTWEPYVNERSDGLDTLDWLVRQTWQDGSIGLYGGSYLSFNQWILADCLPPEVKTLYLSVMGTDLYRFAYMDGMFKPDIYTSWALSNSGKDWGEADLAEMAHNAYRIWPPIEMDEKLLGKRLPWYRDFIANSGSGDSLWNEGLWGLLKSMPPQINIPVCMVCGWFDIALETMFTAFHQLRPDIRDRSRFTVGPWVHSLVPYGDLDYPGGRVDGPNGGTKAALDWFDAMVKNQPYKEQLGVVHTYVIGDKGWRTWEQWPPENDAMLFYLNEGKSLGKRPSAQPASFSYEYDPKHPVPTAGGSTLLSVYGDSPYLPKAASVLQPEAGSRPDVISFLSEPLAQDLLVAGQMRVGLHVSSTAADTAFTVKLMEVFASGEAYNFADGITSLAYRNGSSMRLSYEPGTIVSISIELWPITWRLKSGSRLRLDVSSSNFPAYHVHPNVAGNWGEQGSPVTAKQCLYGGGDLVSFVRLPVARYLDIGNVAYCGLKGNIPSFANRFISFFVKIVVS</sequence>
<dbReference type="SUPFAM" id="SSF49785">
    <property type="entry name" value="Galactose-binding domain-like"/>
    <property type="match status" value="1"/>
</dbReference>
<dbReference type="Pfam" id="PF08530">
    <property type="entry name" value="PepX_C"/>
    <property type="match status" value="1"/>
</dbReference>
<dbReference type="Pfam" id="PF02129">
    <property type="entry name" value="Peptidase_S15"/>
    <property type="match status" value="1"/>
</dbReference>
<dbReference type="Gene3D" id="3.40.50.1820">
    <property type="entry name" value="alpha/beta hydrolase"/>
    <property type="match status" value="1"/>
</dbReference>
<proteinExistence type="predicted"/>
<name>A0ABX1ZMG8_9BACL</name>
<evidence type="ECO:0000313" key="3">
    <source>
        <dbReference type="EMBL" id="NOV01276.1"/>
    </source>
</evidence>
<feature type="domain" description="Xaa-Pro dipeptidyl-peptidase C-terminal" evidence="2">
    <location>
        <begin position="309"/>
        <end position="556"/>
    </location>
</feature>